<dbReference type="OrthoDB" id="4561768at2"/>
<dbReference type="EMBL" id="SMFZ01000002">
    <property type="protein sequence ID" value="TCK21609.1"/>
    <property type="molecule type" value="Genomic_DNA"/>
</dbReference>
<dbReference type="PROSITE" id="PS51257">
    <property type="entry name" value="PROKAR_LIPOPROTEIN"/>
    <property type="match status" value="1"/>
</dbReference>
<dbReference type="InterPro" id="IPR000871">
    <property type="entry name" value="Beta-lactam_class-A"/>
</dbReference>
<keyword evidence="3" id="KW-1185">Reference proteome</keyword>
<dbReference type="PANTHER" id="PTHR35333">
    <property type="entry name" value="BETA-LACTAMASE"/>
    <property type="match status" value="1"/>
</dbReference>
<organism evidence="2 3">
    <name type="scientific">Pseudonocardia endophytica</name>
    <dbReference type="NCBI Taxonomy" id="401976"/>
    <lineage>
        <taxon>Bacteria</taxon>
        <taxon>Bacillati</taxon>
        <taxon>Actinomycetota</taxon>
        <taxon>Actinomycetes</taxon>
        <taxon>Pseudonocardiales</taxon>
        <taxon>Pseudonocardiaceae</taxon>
        <taxon>Pseudonocardia</taxon>
    </lineage>
</organism>
<dbReference type="PANTHER" id="PTHR35333:SF3">
    <property type="entry name" value="BETA-LACTAMASE-TYPE TRANSPEPTIDASE FOLD CONTAINING PROTEIN"/>
    <property type="match status" value="1"/>
</dbReference>
<dbReference type="GO" id="GO:0008800">
    <property type="term" value="F:beta-lactamase activity"/>
    <property type="evidence" value="ECO:0007669"/>
    <property type="project" value="InterPro"/>
</dbReference>
<dbReference type="SUPFAM" id="SSF56601">
    <property type="entry name" value="beta-lactamase/transpeptidase-like"/>
    <property type="match status" value="1"/>
</dbReference>
<dbReference type="GO" id="GO:0030655">
    <property type="term" value="P:beta-lactam antibiotic catabolic process"/>
    <property type="evidence" value="ECO:0007669"/>
    <property type="project" value="InterPro"/>
</dbReference>
<evidence type="ECO:0008006" key="4">
    <source>
        <dbReference type="Google" id="ProtNLM"/>
    </source>
</evidence>
<feature type="chain" id="PRO_5039532831" description="Beta-lactamase class A" evidence="1">
    <location>
        <begin position="21"/>
        <end position="311"/>
    </location>
</feature>
<dbReference type="RefSeq" id="WP_132430339.1">
    <property type="nucleotide sequence ID" value="NZ_SMFZ01000002.1"/>
</dbReference>
<feature type="signal peptide" evidence="1">
    <location>
        <begin position="1"/>
        <end position="20"/>
    </location>
</feature>
<keyword evidence="1" id="KW-0732">Signal</keyword>
<name>A0A4R1HPE3_PSEEN</name>
<proteinExistence type="predicted"/>
<sequence length="311" mass="32654">MAVVPRAAVLITALVTLVLAGCGGTPTVAPSAAPALSPVAPSSAPVTTVAASCTPVAGFPCEWSERFAAAQRTIDGRPDAPGFVAATVVDRVTGATWTAGDVDRPGWTASTIKVAIATDLREQGGLSDADRADMDAMLHSSDNRATDRLWKRHGGDAMLDRFRTTFGMRSVAFQPGFTSSTYWGFVKCSTADLAAMVRYVLDRAAPADRAYLVDAMRGVAGNQHWGVWAAGADQRPGTKDGWSQERDDWGEHWVTATAGFAGPDERYVVAVTDQQPSPGTLPGGVRTVSDVVAQLFGQPVPAPVTVPEPDD</sequence>
<evidence type="ECO:0000256" key="1">
    <source>
        <dbReference type="SAM" id="SignalP"/>
    </source>
</evidence>
<gene>
    <name evidence="2" type="ORF">EV378_5598</name>
</gene>
<dbReference type="AlphaFoldDB" id="A0A4R1HPE3"/>
<reference evidence="2 3" key="1">
    <citation type="submission" date="2019-03" db="EMBL/GenBank/DDBJ databases">
        <title>Sequencing the genomes of 1000 actinobacteria strains.</title>
        <authorList>
            <person name="Klenk H.-P."/>
        </authorList>
    </citation>
    <scope>NUCLEOTIDE SEQUENCE [LARGE SCALE GENOMIC DNA]</scope>
    <source>
        <strain evidence="2 3">DSM 44969</strain>
    </source>
</reference>
<dbReference type="Gene3D" id="3.40.710.10">
    <property type="entry name" value="DD-peptidase/beta-lactamase superfamily"/>
    <property type="match status" value="1"/>
</dbReference>
<dbReference type="Proteomes" id="UP000295560">
    <property type="component" value="Unassembled WGS sequence"/>
</dbReference>
<evidence type="ECO:0000313" key="2">
    <source>
        <dbReference type="EMBL" id="TCK21609.1"/>
    </source>
</evidence>
<accession>A0A4R1HPE3</accession>
<protein>
    <recommendedName>
        <fullName evidence="4">Beta-lactamase class A</fullName>
    </recommendedName>
</protein>
<evidence type="ECO:0000313" key="3">
    <source>
        <dbReference type="Proteomes" id="UP000295560"/>
    </source>
</evidence>
<comment type="caution">
    <text evidence="2">The sequence shown here is derived from an EMBL/GenBank/DDBJ whole genome shotgun (WGS) entry which is preliminary data.</text>
</comment>
<dbReference type="InterPro" id="IPR012338">
    <property type="entry name" value="Beta-lactam/transpept-like"/>
</dbReference>
<dbReference type="GO" id="GO:0046677">
    <property type="term" value="P:response to antibiotic"/>
    <property type="evidence" value="ECO:0007669"/>
    <property type="project" value="InterPro"/>
</dbReference>